<dbReference type="PANTHER" id="PTHR43794">
    <property type="entry name" value="AMINOHYDROLASE SSNA-RELATED"/>
    <property type="match status" value="1"/>
</dbReference>
<evidence type="ECO:0000256" key="1">
    <source>
        <dbReference type="ARBA" id="ARBA00006745"/>
    </source>
</evidence>
<evidence type="ECO:0000256" key="2">
    <source>
        <dbReference type="ARBA" id="ARBA00022801"/>
    </source>
</evidence>
<dbReference type="GO" id="GO:0016810">
    <property type="term" value="F:hydrolase activity, acting on carbon-nitrogen (but not peptide) bonds"/>
    <property type="evidence" value="ECO:0007669"/>
    <property type="project" value="InterPro"/>
</dbReference>
<reference evidence="4 5" key="1">
    <citation type="submission" date="2019-03" db="EMBL/GenBank/DDBJ databases">
        <title>Ramlibacter rhizophilus CCTCC AB2015357, whole genome shotgun sequence.</title>
        <authorList>
            <person name="Zhang X."/>
            <person name="Feng G."/>
            <person name="Zhu H."/>
        </authorList>
    </citation>
    <scope>NUCLEOTIDE SEQUENCE [LARGE SCALE GENOMIC DNA]</scope>
    <source>
        <strain evidence="4 5">CCTCC AB2015357</strain>
    </source>
</reference>
<name>A0A4Z0BPS4_9BURK</name>
<keyword evidence="2 4" id="KW-0378">Hydrolase</keyword>
<feature type="domain" description="Amidohydrolase-related" evidence="3">
    <location>
        <begin position="62"/>
        <end position="416"/>
    </location>
</feature>
<dbReference type="NCBIfam" id="NF009059">
    <property type="entry name" value="PRK12393.1"/>
    <property type="match status" value="1"/>
</dbReference>
<dbReference type="InterPro" id="IPR032466">
    <property type="entry name" value="Metal_Hydrolase"/>
</dbReference>
<sequence>MSGTSEGAFLVRSAHAILTGEAGEAARSSATDIRVAGGGITEMGRDLQARPGERVLDASDCVIYPGWVNTHHHLFQSLLKGVPSAINATLTPWLKAVPYAHRGGFDEDTMRLAARVGLVELLLSGSTTVGDHHYIYYPGMGFDPSAALFEEAARLGQRFMLLRGGATQTRDAEAGAPAHLRPESLDQMVGGVERDVGRWHQRGPRAMSRVAMAPTTVTISIRTEEAREIARAARRLGVPMHSHLSETVSYMEHCGSAFGCLPVEYAERVEWLGPDVWFAHLVHLSESERALLAQTGTGMAHCPQSNGRLGSGVAPAPDLARRGVPVSIGVDGAASNEAADMLSEVHQCWLLHRAHAGAASRPREGGGGEAGADAVTVEDIVHWGTAGGARVMGFEGVGTLAVGQAADFAVYDLDDPRYMGLHDLALGPVVSGGRPRLRWLMGAGRVLVEDDTVPGLDLHELRVQARAAVKRLAEKAVRP</sequence>
<dbReference type="Gene3D" id="3.20.20.140">
    <property type="entry name" value="Metal-dependent hydrolases"/>
    <property type="match status" value="1"/>
</dbReference>
<evidence type="ECO:0000313" key="5">
    <source>
        <dbReference type="Proteomes" id="UP000297564"/>
    </source>
</evidence>
<dbReference type="AlphaFoldDB" id="A0A4Z0BPS4"/>
<dbReference type="InterPro" id="IPR006680">
    <property type="entry name" value="Amidohydro-rel"/>
</dbReference>
<gene>
    <name evidence="4" type="ORF">EZ242_07890</name>
</gene>
<dbReference type="Proteomes" id="UP000297564">
    <property type="component" value="Unassembled WGS sequence"/>
</dbReference>
<protein>
    <submittedName>
        <fullName evidence="4">Amidohydrolase</fullName>
    </submittedName>
</protein>
<accession>A0A4Z0BPS4</accession>
<comment type="similarity">
    <text evidence="1">Belongs to the metallo-dependent hydrolases superfamily. ATZ/TRZ family.</text>
</comment>
<dbReference type="Gene3D" id="2.30.40.10">
    <property type="entry name" value="Urease, subunit C, domain 1"/>
    <property type="match status" value="2"/>
</dbReference>
<dbReference type="SUPFAM" id="SSF51338">
    <property type="entry name" value="Composite domain of metallo-dependent hydrolases"/>
    <property type="match status" value="1"/>
</dbReference>
<evidence type="ECO:0000259" key="3">
    <source>
        <dbReference type="Pfam" id="PF01979"/>
    </source>
</evidence>
<keyword evidence="5" id="KW-1185">Reference proteome</keyword>
<dbReference type="SUPFAM" id="SSF51556">
    <property type="entry name" value="Metallo-dependent hydrolases"/>
    <property type="match status" value="1"/>
</dbReference>
<organism evidence="4 5">
    <name type="scientific">Ramlibacter rhizophilus</name>
    <dbReference type="NCBI Taxonomy" id="1781167"/>
    <lineage>
        <taxon>Bacteria</taxon>
        <taxon>Pseudomonadati</taxon>
        <taxon>Pseudomonadota</taxon>
        <taxon>Betaproteobacteria</taxon>
        <taxon>Burkholderiales</taxon>
        <taxon>Comamonadaceae</taxon>
        <taxon>Ramlibacter</taxon>
    </lineage>
</organism>
<proteinExistence type="inferred from homology"/>
<dbReference type="Pfam" id="PF01979">
    <property type="entry name" value="Amidohydro_1"/>
    <property type="match status" value="1"/>
</dbReference>
<comment type="caution">
    <text evidence="4">The sequence shown here is derived from an EMBL/GenBank/DDBJ whole genome shotgun (WGS) entry which is preliminary data.</text>
</comment>
<evidence type="ECO:0000313" key="4">
    <source>
        <dbReference type="EMBL" id="TFZ01293.1"/>
    </source>
</evidence>
<dbReference type="InterPro" id="IPR011059">
    <property type="entry name" value="Metal-dep_hydrolase_composite"/>
</dbReference>
<dbReference type="OrthoDB" id="9807210at2"/>
<dbReference type="InterPro" id="IPR050287">
    <property type="entry name" value="MTA/SAH_deaminase"/>
</dbReference>
<dbReference type="PANTHER" id="PTHR43794:SF11">
    <property type="entry name" value="AMIDOHYDROLASE-RELATED DOMAIN-CONTAINING PROTEIN"/>
    <property type="match status" value="1"/>
</dbReference>
<dbReference type="CDD" id="cd01298">
    <property type="entry name" value="ATZ_TRZ_like"/>
    <property type="match status" value="1"/>
</dbReference>
<dbReference type="RefSeq" id="WP_135284591.1">
    <property type="nucleotide sequence ID" value="NZ_SMLL01000003.1"/>
</dbReference>
<dbReference type="EMBL" id="SMLL01000003">
    <property type="protein sequence ID" value="TFZ01293.1"/>
    <property type="molecule type" value="Genomic_DNA"/>
</dbReference>